<dbReference type="PROSITE" id="PS51354">
    <property type="entry name" value="GLUTAREDOXIN_2"/>
    <property type="match status" value="1"/>
</dbReference>
<keyword evidence="3" id="KW-1185">Reference proteome</keyword>
<dbReference type="InterPro" id="IPR002109">
    <property type="entry name" value="Glutaredoxin"/>
</dbReference>
<dbReference type="OrthoDB" id="8991911at2"/>
<accession>A0A4V3RRR8</accession>
<dbReference type="InterPro" id="IPR004045">
    <property type="entry name" value="Glutathione_S-Trfase_N"/>
</dbReference>
<dbReference type="CDD" id="cd00570">
    <property type="entry name" value="GST_N_family"/>
    <property type="match status" value="1"/>
</dbReference>
<sequence length="92" mass="10481">MANEKARSLELFYRPTCPFCQKVLRWMENHNVDNVTLFDITSDSAAGQRLVEVGGKKQVPCLFIDGKPMYESDDIIEYLGTLLDHQTDDVAK</sequence>
<evidence type="ECO:0000259" key="1">
    <source>
        <dbReference type="PROSITE" id="PS50404"/>
    </source>
</evidence>
<comment type="caution">
    <text evidence="2">The sequence shown here is derived from an EMBL/GenBank/DDBJ whole genome shotgun (WGS) entry which is preliminary data.</text>
</comment>
<reference evidence="2 3" key="1">
    <citation type="submission" date="2019-04" db="EMBL/GenBank/DDBJ databases">
        <title>Microbes associate with the intestines of laboratory mice.</title>
        <authorList>
            <person name="Navarre W."/>
            <person name="Wong E."/>
            <person name="Huang K."/>
            <person name="Tropini C."/>
            <person name="Ng K."/>
            <person name="Yu B."/>
        </authorList>
    </citation>
    <scope>NUCLEOTIDE SEQUENCE [LARGE SCALE GENOMIC DNA]</scope>
    <source>
        <strain evidence="2 3">NM07_P-09</strain>
    </source>
</reference>
<dbReference type="Gene3D" id="3.40.30.10">
    <property type="entry name" value="Glutaredoxin"/>
    <property type="match status" value="1"/>
</dbReference>
<dbReference type="RefSeq" id="WP_136011765.1">
    <property type="nucleotide sequence ID" value="NZ_SRYE01000001.1"/>
</dbReference>
<dbReference type="EMBL" id="SRYE01000001">
    <property type="protein sequence ID" value="TGY63140.1"/>
    <property type="molecule type" value="Genomic_DNA"/>
</dbReference>
<feature type="domain" description="GST N-terminal" evidence="1">
    <location>
        <begin position="7"/>
        <end position="87"/>
    </location>
</feature>
<dbReference type="PROSITE" id="PS50404">
    <property type="entry name" value="GST_NTER"/>
    <property type="match status" value="1"/>
</dbReference>
<dbReference type="Pfam" id="PF00462">
    <property type="entry name" value="Glutaredoxin"/>
    <property type="match status" value="1"/>
</dbReference>
<organism evidence="2 3">
    <name type="scientific">Muricaecibacterium torontonense</name>
    <dbReference type="NCBI Taxonomy" id="3032871"/>
    <lineage>
        <taxon>Bacteria</taxon>
        <taxon>Bacillati</taxon>
        <taxon>Actinomycetota</taxon>
        <taxon>Coriobacteriia</taxon>
        <taxon>Coriobacteriales</taxon>
        <taxon>Atopobiaceae</taxon>
        <taxon>Muricaecibacterium</taxon>
    </lineage>
</organism>
<protein>
    <submittedName>
        <fullName evidence="2">Glutaredoxin</fullName>
    </submittedName>
</protein>
<gene>
    <name evidence="2" type="ORF">E5334_01115</name>
</gene>
<proteinExistence type="predicted"/>
<dbReference type="InterPro" id="IPR036249">
    <property type="entry name" value="Thioredoxin-like_sf"/>
</dbReference>
<evidence type="ECO:0000313" key="2">
    <source>
        <dbReference type="EMBL" id="TGY63140.1"/>
    </source>
</evidence>
<evidence type="ECO:0000313" key="3">
    <source>
        <dbReference type="Proteomes" id="UP000310263"/>
    </source>
</evidence>
<dbReference type="SUPFAM" id="SSF52833">
    <property type="entry name" value="Thioredoxin-like"/>
    <property type="match status" value="1"/>
</dbReference>
<dbReference type="Proteomes" id="UP000310263">
    <property type="component" value="Unassembled WGS sequence"/>
</dbReference>
<dbReference type="AlphaFoldDB" id="A0A4V3RRR8"/>
<name>A0A4V3RRR8_9ACTN</name>